<keyword evidence="1" id="KW-1133">Transmembrane helix</keyword>
<proteinExistence type="predicted"/>
<evidence type="ECO:0000313" key="3">
    <source>
        <dbReference type="Proteomes" id="UP000028602"/>
    </source>
</evidence>
<dbReference type="AlphaFoldDB" id="A0A085JI21"/>
<feature type="transmembrane region" description="Helical" evidence="1">
    <location>
        <begin position="9"/>
        <end position="33"/>
    </location>
</feature>
<dbReference type="InterPro" id="IPR019685">
    <property type="entry name" value="DUF2534"/>
</dbReference>
<protein>
    <submittedName>
        <fullName evidence="2">Iron-uptake factor</fullName>
    </submittedName>
</protein>
<dbReference type="PROSITE" id="PS51257">
    <property type="entry name" value="PROKAR_LIPOPROTEIN"/>
    <property type="match status" value="1"/>
</dbReference>
<evidence type="ECO:0000256" key="1">
    <source>
        <dbReference type="SAM" id="Phobius"/>
    </source>
</evidence>
<keyword evidence="1" id="KW-0472">Membrane</keyword>
<dbReference type="OrthoDB" id="6555993at2"/>
<comment type="caution">
    <text evidence="2">The sequence shown here is derived from an EMBL/GenBank/DDBJ whole genome shotgun (WGS) entry which is preliminary data.</text>
</comment>
<organism evidence="2 3">
    <name type="scientific">Tatumella ptyseos ATCC 33301</name>
    <dbReference type="NCBI Taxonomy" id="1005995"/>
    <lineage>
        <taxon>Bacteria</taxon>
        <taxon>Pseudomonadati</taxon>
        <taxon>Pseudomonadota</taxon>
        <taxon>Gammaproteobacteria</taxon>
        <taxon>Enterobacterales</taxon>
        <taxon>Erwiniaceae</taxon>
        <taxon>Tatumella</taxon>
    </lineage>
</organism>
<dbReference type="EMBL" id="JMPR01000027">
    <property type="protein sequence ID" value="KFD20117.1"/>
    <property type="molecule type" value="Genomic_DNA"/>
</dbReference>
<sequence>MLNKNRRHFLYAVITVAVITACVMSRAIIGGVFDEYHLPLNEWPAELMLTQCMMIVIYTAVFTGIFSVPLWYFFLGESDKRD</sequence>
<feature type="transmembrane region" description="Helical" evidence="1">
    <location>
        <begin position="53"/>
        <end position="75"/>
    </location>
</feature>
<accession>A0A085JI21</accession>
<reference evidence="2 3" key="1">
    <citation type="submission" date="2014-05" db="EMBL/GenBank/DDBJ databases">
        <title>ATOL: Assembling a taxonomically balanced genome-scale reconstruction of the evolutionary history of the Enterobacteriaceae.</title>
        <authorList>
            <person name="Plunkett G.III."/>
            <person name="Neeno-Eckwall E.C."/>
            <person name="Glasner J.D."/>
            <person name="Perna N.T."/>
        </authorList>
    </citation>
    <scope>NUCLEOTIDE SEQUENCE [LARGE SCALE GENOMIC DNA]</scope>
    <source>
        <strain evidence="2 3">ATCC 33301</strain>
    </source>
</reference>
<dbReference type="Pfam" id="PF10749">
    <property type="entry name" value="DUF2534"/>
    <property type="match status" value="1"/>
</dbReference>
<gene>
    <name evidence="2" type="ORF">GTPT_1572</name>
</gene>
<dbReference type="eggNOG" id="COG3182">
    <property type="taxonomic scope" value="Bacteria"/>
</dbReference>
<name>A0A085JI21_9GAMM</name>
<keyword evidence="1" id="KW-0812">Transmembrane</keyword>
<dbReference type="RefSeq" id="WP_025903556.1">
    <property type="nucleotide sequence ID" value="NZ_ATMJ01000036.1"/>
</dbReference>
<keyword evidence="3" id="KW-1185">Reference proteome</keyword>
<dbReference type="Proteomes" id="UP000028602">
    <property type="component" value="Unassembled WGS sequence"/>
</dbReference>
<evidence type="ECO:0000313" key="2">
    <source>
        <dbReference type="EMBL" id="KFD20117.1"/>
    </source>
</evidence>